<keyword evidence="2" id="KW-1185">Reference proteome</keyword>
<proteinExistence type="predicted"/>
<name>A0A2W2CYF0_9ACTN</name>
<dbReference type="RefSeq" id="WP_111136634.1">
    <property type="nucleotide sequence ID" value="NZ_POUB01000237.1"/>
</dbReference>
<evidence type="ECO:0000313" key="2">
    <source>
        <dbReference type="Proteomes" id="UP000248749"/>
    </source>
</evidence>
<sequence length="96" mass="10099">MSFNLADPCLWCIEQNTPAGVHDILGPVYVPCPACLGVCPTCEGDGLFPADFTCVPCFLVSLAVLGLRPLFCVGCSGVTDLIDLETAPEVTPHGHH</sequence>
<accession>A0A2W2CYF0</accession>
<dbReference type="EMBL" id="POUB01000237">
    <property type="protein sequence ID" value="PZF90066.1"/>
    <property type="molecule type" value="Genomic_DNA"/>
</dbReference>
<dbReference type="OrthoDB" id="3398135at2"/>
<protein>
    <submittedName>
        <fullName evidence="1">Uncharacterized protein</fullName>
    </submittedName>
</protein>
<reference evidence="1 2" key="1">
    <citation type="submission" date="2018-01" db="EMBL/GenBank/DDBJ databases">
        <title>Draft genome sequence of Salinispora sp. 13K206.</title>
        <authorList>
            <person name="Sahin N."/>
            <person name="Saygin H."/>
            <person name="Ay H."/>
        </authorList>
    </citation>
    <scope>NUCLEOTIDE SEQUENCE [LARGE SCALE GENOMIC DNA]</scope>
    <source>
        <strain evidence="1 2">13K206</strain>
    </source>
</reference>
<evidence type="ECO:0000313" key="1">
    <source>
        <dbReference type="EMBL" id="PZF90066.1"/>
    </source>
</evidence>
<gene>
    <name evidence="1" type="ORF">C1I99_24910</name>
</gene>
<organism evidence="1 2">
    <name type="scientific">Micromonospora deserti</name>
    <dbReference type="NCBI Taxonomy" id="2070366"/>
    <lineage>
        <taxon>Bacteria</taxon>
        <taxon>Bacillati</taxon>
        <taxon>Actinomycetota</taxon>
        <taxon>Actinomycetes</taxon>
        <taxon>Micromonosporales</taxon>
        <taxon>Micromonosporaceae</taxon>
        <taxon>Micromonospora</taxon>
    </lineage>
</organism>
<dbReference type="AlphaFoldDB" id="A0A2W2CYF0"/>
<dbReference type="Proteomes" id="UP000248749">
    <property type="component" value="Unassembled WGS sequence"/>
</dbReference>
<comment type="caution">
    <text evidence="1">The sequence shown here is derived from an EMBL/GenBank/DDBJ whole genome shotgun (WGS) entry which is preliminary data.</text>
</comment>